<dbReference type="AlphaFoldDB" id="A0A814CEA2"/>
<dbReference type="Proteomes" id="UP000682733">
    <property type="component" value="Unassembled WGS sequence"/>
</dbReference>
<accession>A0A814CEA2</accession>
<evidence type="ECO:0000313" key="3">
    <source>
        <dbReference type="EMBL" id="CAF3716855.1"/>
    </source>
</evidence>
<dbReference type="Gene3D" id="3.10.100.10">
    <property type="entry name" value="Mannose-Binding Protein A, subunit A"/>
    <property type="match status" value="1"/>
</dbReference>
<sequence length="94" mass="10997">MDELEYVMKLMQTNIRDVKSAFIGLIANETAKWEWLDGRTFWDSAFAPLYYPYRPETSRCGIIHLINGTKPAFEGRDCKDDEAYFICKYGKKIT</sequence>
<keyword evidence="5" id="KW-1185">Reference proteome</keyword>
<dbReference type="InterPro" id="IPR016187">
    <property type="entry name" value="CTDL_fold"/>
</dbReference>
<reference evidence="1" key="1">
    <citation type="submission" date="2021-02" db="EMBL/GenBank/DDBJ databases">
        <authorList>
            <person name="Nowell W R."/>
        </authorList>
    </citation>
    <scope>NUCLEOTIDE SEQUENCE</scope>
</reference>
<organism evidence="1 5">
    <name type="scientific">Didymodactylos carnosus</name>
    <dbReference type="NCBI Taxonomy" id="1234261"/>
    <lineage>
        <taxon>Eukaryota</taxon>
        <taxon>Metazoa</taxon>
        <taxon>Spiralia</taxon>
        <taxon>Gnathifera</taxon>
        <taxon>Rotifera</taxon>
        <taxon>Eurotatoria</taxon>
        <taxon>Bdelloidea</taxon>
        <taxon>Philodinida</taxon>
        <taxon>Philodinidae</taxon>
        <taxon>Didymodactylos</taxon>
    </lineage>
</organism>
<evidence type="ECO:0000313" key="5">
    <source>
        <dbReference type="Proteomes" id="UP000663829"/>
    </source>
</evidence>
<name>A0A814CEA2_9BILA</name>
<dbReference type="InterPro" id="IPR016186">
    <property type="entry name" value="C-type_lectin-like/link_sf"/>
</dbReference>
<comment type="caution">
    <text evidence="1">The sequence shown here is derived from an EMBL/GenBank/DDBJ whole genome shotgun (WGS) entry which is preliminary data.</text>
</comment>
<dbReference type="Proteomes" id="UP000681722">
    <property type="component" value="Unassembled WGS sequence"/>
</dbReference>
<proteinExistence type="predicted"/>
<evidence type="ECO:0000313" key="4">
    <source>
        <dbReference type="EMBL" id="CAF4240935.1"/>
    </source>
</evidence>
<dbReference type="EMBL" id="CAJOBC010002126">
    <property type="protein sequence ID" value="CAF3716855.1"/>
    <property type="molecule type" value="Genomic_DNA"/>
</dbReference>
<evidence type="ECO:0000313" key="2">
    <source>
        <dbReference type="EMBL" id="CAF1445457.1"/>
    </source>
</evidence>
<dbReference type="Proteomes" id="UP000677228">
    <property type="component" value="Unassembled WGS sequence"/>
</dbReference>
<evidence type="ECO:0008006" key="6">
    <source>
        <dbReference type="Google" id="ProtNLM"/>
    </source>
</evidence>
<dbReference type="EMBL" id="CAJNOK010029237">
    <property type="protein sequence ID" value="CAF1445457.1"/>
    <property type="molecule type" value="Genomic_DNA"/>
</dbReference>
<dbReference type="EMBL" id="CAJOBA010051057">
    <property type="protein sequence ID" value="CAF4240935.1"/>
    <property type="molecule type" value="Genomic_DNA"/>
</dbReference>
<dbReference type="Proteomes" id="UP000663829">
    <property type="component" value="Unassembled WGS sequence"/>
</dbReference>
<protein>
    <recommendedName>
        <fullName evidence="6">C-type lectin domain-containing protein</fullName>
    </recommendedName>
</protein>
<gene>
    <name evidence="1" type="ORF">GPM918_LOCUS10670</name>
    <name evidence="2" type="ORF">OVA965_LOCUS34607</name>
    <name evidence="3" type="ORF">SRO942_LOCUS10671</name>
    <name evidence="4" type="ORF">TMI583_LOCUS35537</name>
</gene>
<evidence type="ECO:0000313" key="1">
    <source>
        <dbReference type="EMBL" id="CAF0940299.1"/>
    </source>
</evidence>
<dbReference type="CDD" id="cd00037">
    <property type="entry name" value="CLECT"/>
    <property type="match status" value="1"/>
</dbReference>
<dbReference type="EMBL" id="CAJNOQ010002126">
    <property type="protein sequence ID" value="CAF0940299.1"/>
    <property type="molecule type" value="Genomic_DNA"/>
</dbReference>
<dbReference type="SUPFAM" id="SSF56436">
    <property type="entry name" value="C-type lectin-like"/>
    <property type="match status" value="1"/>
</dbReference>
<dbReference type="OrthoDB" id="6133475at2759"/>